<reference evidence="2 3" key="1">
    <citation type="journal article" date="2020" name="Nature">
        <title>Six reference-quality genomes reveal evolution of bat adaptations.</title>
        <authorList>
            <person name="Jebb D."/>
            <person name="Huang Z."/>
            <person name="Pippel M."/>
            <person name="Hughes G.M."/>
            <person name="Lavrichenko K."/>
            <person name="Devanna P."/>
            <person name="Winkler S."/>
            <person name="Jermiin L.S."/>
            <person name="Skirmuntt E.C."/>
            <person name="Katzourakis A."/>
            <person name="Burkitt-Gray L."/>
            <person name="Ray D.A."/>
            <person name="Sullivan K.A.M."/>
            <person name="Roscito J.G."/>
            <person name="Kirilenko B.M."/>
            <person name="Davalos L.M."/>
            <person name="Corthals A.P."/>
            <person name="Power M.L."/>
            <person name="Jones G."/>
            <person name="Ransome R.D."/>
            <person name="Dechmann D.K.N."/>
            <person name="Locatelli A.G."/>
            <person name="Puechmaille S.J."/>
            <person name="Fedrigo O."/>
            <person name="Jarvis E.D."/>
            <person name="Hiller M."/>
            <person name="Vernes S.C."/>
            <person name="Myers E.W."/>
            <person name="Teeling E.C."/>
        </authorList>
    </citation>
    <scope>NUCLEOTIDE SEQUENCE [LARGE SCALE GENOMIC DNA]</scope>
    <source>
        <strain evidence="2">MPipKuh1</strain>
        <tissue evidence="2">Flight muscle</tissue>
    </source>
</reference>
<evidence type="ECO:0000256" key="1">
    <source>
        <dbReference type="SAM" id="MobiDB-lite"/>
    </source>
</evidence>
<dbReference type="AlphaFoldDB" id="A0A7J8A875"/>
<proteinExistence type="predicted"/>
<gene>
    <name evidence="2" type="ORF">mPipKuh1_008829</name>
</gene>
<evidence type="ECO:0000313" key="2">
    <source>
        <dbReference type="EMBL" id="KAF6382449.1"/>
    </source>
</evidence>
<accession>A0A7J8A875</accession>
<protein>
    <submittedName>
        <fullName evidence="2">Uncharacterized protein</fullName>
    </submittedName>
</protein>
<keyword evidence="3" id="KW-1185">Reference proteome</keyword>
<feature type="compositionally biased region" description="Polar residues" evidence="1">
    <location>
        <begin position="1"/>
        <end position="12"/>
    </location>
</feature>
<feature type="region of interest" description="Disordered" evidence="1">
    <location>
        <begin position="1"/>
        <end position="29"/>
    </location>
</feature>
<dbReference type="EMBL" id="JACAGB010000002">
    <property type="protein sequence ID" value="KAF6382449.1"/>
    <property type="molecule type" value="Genomic_DNA"/>
</dbReference>
<evidence type="ECO:0000313" key="3">
    <source>
        <dbReference type="Proteomes" id="UP000558488"/>
    </source>
</evidence>
<organism evidence="2 3">
    <name type="scientific">Pipistrellus kuhlii</name>
    <name type="common">Kuhl's pipistrelle</name>
    <dbReference type="NCBI Taxonomy" id="59472"/>
    <lineage>
        <taxon>Eukaryota</taxon>
        <taxon>Metazoa</taxon>
        <taxon>Chordata</taxon>
        <taxon>Craniata</taxon>
        <taxon>Vertebrata</taxon>
        <taxon>Euteleostomi</taxon>
        <taxon>Mammalia</taxon>
        <taxon>Eutheria</taxon>
        <taxon>Laurasiatheria</taxon>
        <taxon>Chiroptera</taxon>
        <taxon>Yangochiroptera</taxon>
        <taxon>Vespertilionidae</taxon>
        <taxon>Pipistrellus</taxon>
    </lineage>
</organism>
<name>A0A7J8A875_PIPKU</name>
<comment type="caution">
    <text evidence="2">The sequence shown here is derived from an EMBL/GenBank/DDBJ whole genome shotgun (WGS) entry which is preliminary data.</text>
</comment>
<sequence>MLDKGSASSQLPGRSRTGRRNKEVRGTPDLSQLEMFPHMVPFSFSQPHCTSDLSRKEYWIVRWSPALGQKAECSPQSCSPSWLSTKHQGLQPQRRAIPGTVPMTHTASGVERPLLFPLGTSETVCSVKHCPPPPTTVLSEACLPEVCLQLGVLRAKGHLLV</sequence>
<dbReference type="Proteomes" id="UP000558488">
    <property type="component" value="Unassembled WGS sequence"/>
</dbReference>